<protein>
    <submittedName>
        <fullName evidence="2">Unannotated protein</fullName>
    </submittedName>
</protein>
<organism evidence="2">
    <name type="scientific">freshwater metagenome</name>
    <dbReference type="NCBI Taxonomy" id="449393"/>
    <lineage>
        <taxon>unclassified sequences</taxon>
        <taxon>metagenomes</taxon>
        <taxon>ecological metagenomes</taxon>
    </lineage>
</organism>
<evidence type="ECO:0000313" key="3">
    <source>
        <dbReference type="EMBL" id="CAB4370367.1"/>
    </source>
</evidence>
<dbReference type="EMBL" id="CAESAL010000084">
    <property type="protein sequence ID" value="CAB4345935.1"/>
    <property type="molecule type" value="Genomic_DNA"/>
</dbReference>
<keyword evidence="1" id="KW-1133">Transmembrane helix</keyword>
<evidence type="ECO:0000313" key="2">
    <source>
        <dbReference type="EMBL" id="CAB4345935.1"/>
    </source>
</evidence>
<keyword evidence="1" id="KW-0472">Membrane</keyword>
<feature type="transmembrane region" description="Helical" evidence="1">
    <location>
        <begin position="22"/>
        <end position="44"/>
    </location>
</feature>
<feature type="transmembrane region" description="Helical" evidence="1">
    <location>
        <begin position="178"/>
        <end position="201"/>
    </location>
</feature>
<feature type="transmembrane region" description="Helical" evidence="1">
    <location>
        <begin position="105"/>
        <end position="124"/>
    </location>
</feature>
<accession>A0A6J5ZV72</accession>
<dbReference type="EMBL" id="CAEZTY010000113">
    <property type="protein sequence ID" value="CAB4599717.1"/>
    <property type="molecule type" value="Genomic_DNA"/>
</dbReference>
<dbReference type="EMBL" id="CAEUNJ010000004">
    <property type="protein sequence ID" value="CAB4370367.1"/>
    <property type="molecule type" value="Genomic_DNA"/>
</dbReference>
<feature type="transmembrane region" description="Helical" evidence="1">
    <location>
        <begin position="221"/>
        <end position="242"/>
    </location>
</feature>
<proteinExistence type="predicted"/>
<keyword evidence="1" id="KW-0812">Transmembrane</keyword>
<dbReference type="AlphaFoldDB" id="A0A6J5ZV72"/>
<sequence length="267" mass="30346">MAELPESLGQAVRDEFRIAFRYPYTVLQVIFLNAVLVTVLWYFAPPKVDSLVFDIHSPALFTIVLAGWMYSDVPATNVLASDTSRTLPALTDRTMTLRLMNAKRITLWILVAPVCTLITLLMGFHNQHWFTELVAIASIVILPFGTLAIAGWVGILWPYHPRSLNYRWRHRRDWFHDLVRWGTLIVLPYGLVPIIGAVLLVPSLLVWNVKSERQVLEVTTVPHLVLGVILVVGMTIGGTIVGDRVAWRLIERRRTVLTHYLEHPELG</sequence>
<feature type="transmembrane region" description="Helical" evidence="1">
    <location>
        <begin position="136"/>
        <end position="157"/>
    </location>
</feature>
<evidence type="ECO:0000313" key="4">
    <source>
        <dbReference type="EMBL" id="CAB4599717.1"/>
    </source>
</evidence>
<name>A0A6J5ZV72_9ZZZZ</name>
<gene>
    <name evidence="4" type="ORF">UFOPK1762_01846</name>
    <name evidence="2" type="ORF">UFOPK3331_01663</name>
    <name evidence="3" type="ORF">UFOPK4201_00171</name>
</gene>
<reference evidence="2" key="1">
    <citation type="submission" date="2020-05" db="EMBL/GenBank/DDBJ databases">
        <authorList>
            <person name="Chiriac C."/>
            <person name="Salcher M."/>
            <person name="Ghai R."/>
            <person name="Kavagutti S V."/>
        </authorList>
    </citation>
    <scope>NUCLEOTIDE SEQUENCE</scope>
</reference>
<feature type="transmembrane region" description="Helical" evidence="1">
    <location>
        <begin position="50"/>
        <end position="70"/>
    </location>
</feature>
<evidence type="ECO:0000256" key="1">
    <source>
        <dbReference type="SAM" id="Phobius"/>
    </source>
</evidence>